<keyword evidence="3" id="KW-0812">Transmembrane</keyword>
<dbReference type="WBParaSite" id="ACRNAN_Path_614.g2284.t1">
    <property type="protein sequence ID" value="ACRNAN_Path_614.g2284.t1"/>
    <property type="gene ID" value="ACRNAN_Path_614.g2284"/>
</dbReference>
<evidence type="ECO:0000259" key="5">
    <source>
        <dbReference type="PROSITE" id="PS50026"/>
    </source>
</evidence>
<accession>A0A914C9D2</accession>
<dbReference type="PANTHER" id="PTHR15036:SF49">
    <property type="entry name" value="AXOTACTIN"/>
    <property type="match status" value="1"/>
</dbReference>
<dbReference type="Gene3D" id="2.60.120.200">
    <property type="match status" value="1"/>
</dbReference>
<dbReference type="Pfam" id="PF02210">
    <property type="entry name" value="Laminin_G_2"/>
    <property type="match status" value="1"/>
</dbReference>
<evidence type="ECO:0000256" key="1">
    <source>
        <dbReference type="ARBA" id="ARBA00023157"/>
    </source>
</evidence>
<dbReference type="InterPro" id="IPR013320">
    <property type="entry name" value="ConA-like_dom_sf"/>
</dbReference>
<dbReference type="CDD" id="cd00054">
    <property type="entry name" value="EGF_CA"/>
    <property type="match status" value="1"/>
</dbReference>
<dbReference type="Gene3D" id="2.10.25.10">
    <property type="entry name" value="Laminin"/>
    <property type="match status" value="1"/>
</dbReference>
<keyword evidence="2" id="KW-0245">EGF-like domain</keyword>
<dbReference type="SUPFAM" id="SSF49899">
    <property type="entry name" value="Concanavalin A-like lectins/glucanases"/>
    <property type="match status" value="2"/>
</dbReference>
<proteinExistence type="predicted"/>
<evidence type="ECO:0000256" key="2">
    <source>
        <dbReference type="PROSITE-ProRule" id="PRU00076"/>
    </source>
</evidence>
<dbReference type="PROSITE" id="PS50026">
    <property type="entry name" value="EGF_3"/>
    <property type="match status" value="1"/>
</dbReference>
<protein>
    <submittedName>
        <fullName evidence="7">Uncharacterized protein</fullName>
    </submittedName>
</protein>
<sequence length="491" mass="55677">MQLFIGGTAHKASANATIGPLECSRRMAYEMVTFIDRNQHLVGSQTFLGNVFDVYFQTRFSHSQMTIFTWESTNGERWFQLFIREGHVVGQIVNAGRSSEIVSDHPINDNEWHTIYWEADPQSMKLIIDRKEKTTSSFYILPSTYTYIVGSRSGRGNAGFAGQIRSLYLCGKEVILGQMVRKANPLGVQIGDTGYCHINRCYNGGKCVELYDTYKCNCSKTPFTGDKCEQEVGMWIPIGSQMSIPWQHPSQIDTCYRISVHTLSSNVSLIRAKALFADSTFNLSITEEGFINIKIYDGFFFHHNLTYTKQNINDDKMKDIAFCATKTDFKLTINEETALEIEGNFTFFINLNVYNFIDKNFTGCISRLRIGNSFPLKNPTESRLSYSGKIKFASCPYDQLQYSKPIEVEERSSDIKISSIVKNQQRLLLITPAIGVLTALLLAFALCIFVCYVRSRPDGVYKTNENVVAYCSPSKSAEPLVEPVFTKEYFC</sequence>
<feature type="domain" description="Laminin G" evidence="4">
    <location>
        <begin position="31"/>
        <end position="196"/>
    </location>
</feature>
<dbReference type="InterPro" id="IPR001791">
    <property type="entry name" value="Laminin_G"/>
</dbReference>
<evidence type="ECO:0000313" key="7">
    <source>
        <dbReference type="WBParaSite" id="ACRNAN_Path_614.g2284.t1"/>
    </source>
</evidence>
<organism evidence="6 7">
    <name type="scientific">Acrobeloides nanus</name>
    <dbReference type="NCBI Taxonomy" id="290746"/>
    <lineage>
        <taxon>Eukaryota</taxon>
        <taxon>Metazoa</taxon>
        <taxon>Ecdysozoa</taxon>
        <taxon>Nematoda</taxon>
        <taxon>Chromadorea</taxon>
        <taxon>Rhabditida</taxon>
        <taxon>Tylenchina</taxon>
        <taxon>Cephalobomorpha</taxon>
        <taxon>Cephaloboidea</taxon>
        <taxon>Cephalobidae</taxon>
        <taxon>Acrobeloides</taxon>
    </lineage>
</organism>
<keyword evidence="1" id="KW-1015">Disulfide bond</keyword>
<dbReference type="GO" id="GO:0016020">
    <property type="term" value="C:membrane"/>
    <property type="evidence" value="ECO:0007669"/>
    <property type="project" value="UniProtKB-SubCell"/>
</dbReference>
<keyword evidence="3" id="KW-0472">Membrane</keyword>
<evidence type="ECO:0000259" key="4">
    <source>
        <dbReference type="PROSITE" id="PS50025"/>
    </source>
</evidence>
<dbReference type="InterPro" id="IPR000742">
    <property type="entry name" value="EGF"/>
</dbReference>
<dbReference type="Pfam" id="PF00008">
    <property type="entry name" value="EGF"/>
    <property type="match status" value="1"/>
</dbReference>
<name>A0A914C9D2_9BILA</name>
<evidence type="ECO:0000313" key="6">
    <source>
        <dbReference type="Proteomes" id="UP000887540"/>
    </source>
</evidence>
<comment type="caution">
    <text evidence="2">Lacks conserved residue(s) required for the propagation of feature annotation.</text>
</comment>
<feature type="transmembrane region" description="Helical" evidence="3">
    <location>
        <begin position="427"/>
        <end position="453"/>
    </location>
</feature>
<keyword evidence="3" id="KW-1133">Transmembrane helix</keyword>
<dbReference type="AlphaFoldDB" id="A0A914C9D2"/>
<evidence type="ECO:0000256" key="3">
    <source>
        <dbReference type="SAM" id="Phobius"/>
    </source>
</evidence>
<dbReference type="PANTHER" id="PTHR15036">
    <property type="entry name" value="PIKACHURIN-LIKE PROTEIN"/>
    <property type="match status" value="1"/>
</dbReference>
<keyword evidence="6" id="KW-1185">Reference proteome</keyword>
<feature type="domain" description="EGF-like" evidence="5">
    <location>
        <begin position="192"/>
        <end position="229"/>
    </location>
</feature>
<dbReference type="Proteomes" id="UP000887540">
    <property type="component" value="Unplaced"/>
</dbReference>
<dbReference type="CDD" id="cd00110">
    <property type="entry name" value="LamG"/>
    <property type="match status" value="1"/>
</dbReference>
<dbReference type="SMART" id="SM00282">
    <property type="entry name" value="LamG"/>
    <property type="match status" value="1"/>
</dbReference>
<dbReference type="InterPro" id="IPR050372">
    <property type="entry name" value="Neurexin-related_CASP"/>
</dbReference>
<dbReference type="PROSITE" id="PS50025">
    <property type="entry name" value="LAM_G_DOMAIN"/>
    <property type="match status" value="1"/>
</dbReference>
<reference evidence="7" key="1">
    <citation type="submission" date="2022-11" db="UniProtKB">
        <authorList>
            <consortium name="WormBaseParasite"/>
        </authorList>
    </citation>
    <scope>IDENTIFICATION</scope>
</reference>